<evidence type="ECO:0000256" key="1">
    <source>
        <dbReference type="ARBA" id="ARBA00022723"/>
    </source>
</evidence>
<evidence type="ECO:0000313" key="4">
    <source>
        <dbReference type="Proteomes" id="UP000199159"/>
    </source>
</evidence>
<dbReference type="GO" id="GO:0046872">
    <property type="term" value="F:metal ion binding"/>
    <property type="evidence" value="ECO:0007669"/>
    <property type="project" value="UniProtKB-KW"/>
</dbReference>
<accession>A0A1H0PKP3</accession>
<dbReference type="PANTHER" id="PTHR43048">
    <property type="entry name" value="METHYLMALONYL-COA EPIMERASE"/>
    <property type="match status" value="1"/>
</dbReference>
<dbReference type="RefSeq" id="WP_238457134.1">
    <property type="nucleotide sequence ID" value="NZ_FNJU01000001.1"/>
</dbReference>
<dbReference type="Gene3D" id="3.10.180.10">
    <property type="entry name" value="2,3-Dihydroxybiphenyl 1,2-Dioxygenase, domain 1"/>
    <property type="match status" value="1"/>
</dbReference>
<keyword evidence="3" id="KW-0456">Lyase</keyword>
<dbReference type="InterPro" id="IPR004360">
    <property type="entry name" value="Glyas_Fos-R_dOase_dom"/>
</dbReference>
<keyword evidence="4" id="KW-1185">Reference proteome</keyword>
<dbReference type="InterPro" id="IPR029068">
    <property type="entry name" value="Glyas_Bleomycin-R_OHBP_Dase"/>
</dbReference>
<protein>
    <submittedName>
        <fullName evidence="3">Lactoylglutathione lyase</fullName>
    </submittedName>
</protein>
<feature type="domain" description="VOC" evidence="2">
    <location>
        <begin position="2"/>
        <end position="122"/>
    </location>
</feature>
<dbReference type="InterPro" id="IPR037523">
    <property type="entry name" value="VOC_core"/>
</dbReference>
<dbReference type="InterPro" id="IPR051785">
    <property type="entry name" value="MMCE/EMCE_epimerase"/>
</dbReference>
<dbReference type="STRING" id="930152.SAMN05216565_101364"/>
<dbReference type="GO" id="GO:0004493">
    <property type="term" value="F:methylmalonyl-CoA epimerase activity"/>
    <property type="evidence" value="ECO:0007669"/>
    <property type="project" value="TreeGrafter"/>
</dbReference>
<dbReference type="EMBL" id="FNJU01000001">
    <property type="protein sequence ID" value="SDP05672.1"/>
    <property type="molecule type" value="Genomic_DNA"/>
</dbReference>
<dbReference type="AlphaFoldDB" id="A0A1H0PKP3"/>
<keyword evidence="1" id="KW-0479">Metal-binding</keyword>
<reference evidence="4" key="1">
    <citation type="submission" date="2016-10" db="EMBL/GenBank/DDBJ databases">
        <authorList>
            <person name="Varghese N."/>
            <person name="Submissions S."/>
        </authorList>
    </citation>
    <scope>NUCLEOTIDE SEQUENCE [LARGE SCALE GENOMIC DNA]</scope>
    <source>
        <strain evidence="4">IBRC-M10078</strain>
    </source>
</reference>
<dbReference type="Pfam" id="PF00903">
    <property type="entry name" value="Glyoxalase"/>
    <property type="match status" value="1"/>
</dbReference>
<name>A0A1H0PKP3_9BACI</name>
<sequence>MKIEHVGIMVKDMDESLAFYQNILGLELRKREWLNDTVELAFLFFPEQPSAEVELVYGVKVESEGIVNHLAFTVGNIEAELVRLKEAGVKLVDEEPRNIFNGTVKIAFFEGPNGEKLELVER</sequence>
<dbReference type="GO" id="GO:0016829">
    <property type="term" value="F:lyase activity"/>
    <property type="evidence" value="ECO:0007669"/>
    <property type="project" value="UniProtKB-KW"/>
</dbReference>
<dbReference type="Proteomes" id="UP000199159">
    <property type="component" value="Unassembled WGS sequence"/>
</dbReference>
<organism evidence="3 4">
    <name type="scientific">Litchfieldia salsa</name>
    <dbReference type="NCBI Taxonomy" id="930152"/>
    <lineage>
        <taxon>Bacteria</taxon>
        <taxon>Bacillati</taxon>
        <taxon>Bacillota</taxon>
        <taxon>Bacilli</taxon>
        <taxon>Bacillales</taxon>
        <taxon>Bacillaceae</taxon>
        <taxon>Litchfieldia</taxon>
    </lineage>
</organism>
<proteinExistence type="predicted"/>
<dbReference type="GO" id="GO:0046491">
    <property type="term" value="P:L-methylmalonyl-CoA metabolic process"/>
    <property type="evidence" value="ECO:0007669"/>
    <property type="project" value="TreeGrafter"/>
</dbReference>
<dbReference type="SUPFAM" id="SSF54593">
    <property type="entry name" value="Glyoxalase/Bleomycin resistance protein/Dihydroxybiphenyl dioxygenase"/>
    <property type="match status" value="1"/>
</dbReference>
<evidence type="ECO:0000259" key="2">
    <source>
        <dbReference type="PROSITE" id="PS51819"/>
    </source>
</evidence>
<evidence type="ECO:0000313" key="3">
    <source>
        <dbReference type="EMBL" id="SDP05672.1"/>
    </source>
</evidence>
<dbReference type="PANTHER" id="PTHR43048:SF3">
    <property type="entry name" value="METHYLMALONYL-COA EPIMERASE, MITOCHONDRIAL"/>
    <property type="match status" value="1"/>
</dbReference>
<dbReference type="PROSITE" id="PS51819">
    <property type="entry name" value="VOC"/>
    <property type="match status" value="1"/>
</dbReference>
<gene>
    <name evidence="3" type="ORF">SAMN05216565_101364</name>
</gene>